<dbReference type="EMBL" id="AP004646">
    <property type="protein sequence ID" value="BAD15616.1"/>
    <property type="molecule type" value="Genomic_DNA"/>
</dbReference>
<reference evidence="3" key="3">
    <citation type="journal article" date="2005" name="Nature">
        <title>The map-based sequence of the rice genome.</title>
        <authorList>
            <consortium name="International rice genome sequencing project (IRGSP)"/>
            <person name="Matsumoto T."/>
            <person name="Wu J."/>
            <person name="Kanamori H."/>
            <person name="Katayose Y."/>
            <person name="Fujisawa M."/>
            <person name="Namiki N."/>
            <person name="Mizuno H."/>
            <person name="Yamamoto K."/>
            <person name="Antonio B.A."/>
            <person name="Baba T."/>
            <person name="Sakata K."/>
            <person name="Nagamura Y."/>
            <person name="Aoki H."/>
            <person name="Arikawa K."/>
            <person name="Arita K."/>
            <person name="Bito T."/>
            <person name="Chiden Y."/>
            <person name="Fujitsuka N."/>
            <person name="Fukunaka R."/>
            <person name="Hamada M."/>
            <person name="Harada C."/>
            <person name="Hayashi A."/>
            <person name="Hijishita S."/>
            <person name="Honda M."/>
            <person name="Hosokawa S."/>
            <person name="Ichikawa Y."/>
            <person name="Idonuma A."/>
            <person name="Iijima M."/>
            <person name="Ikeda M."/>
            <person name="Ikeno M."/>
            <person name="Ito K."/>
            <person name="Ito S."/>
            <person name="Ito T."/>
            <person name="Ito Y."/>
            <person name="Ito Y."/>
            <person name="Iwabuchi A."/>
            <person name="Kamiya K."/>
            <person name="Karasawa W."/>
            <person name="Kurita K."/>
            <person name="Katagiri S."/>
            <person name="Kikuta A."/>
            <person name="Kobayashi H."/>
            <person name="Kobayashi N."/>
            <person name="Machita K."/>
            <person name="Maehara T."/>
            <person name="Masukawa M."/>
            <person name="Mizubayashi T."/>
            <person name="Mukai Y."/>
            <person name="Nagasaki H."/>
            <person name="Nagata Y."/>
            <person name="Naito S."/>
            <person name="Nakashima M."/>
            <person name="Nakama Y."/>
            <person name="Nakamichi Y."/>
            <person name="Nakamura M."/>
            <person name="Meguro A."/>
            <person name="Negishi M."/>
            <person name="Ohta I."/>
            <person name="Ohta T."/>
            <person name="Okamoto M."/>
            <person name="Ono N."/>
            <person name="Saji S."/>
            <person name="Sakaguchi M."/>
            <person name="Sakai K."/>
            <person name="Shibata M."/>
            <person name="Shimokawa T."/>
            <person name="Song J."/>
            <person name="Takazaki Y."/>
            <person name="Terasawa K."/>
            <person name="Tsugane M."/>
            <person name="Tsuji K."/>
            <person name="Ueda S."/>
            <person name="Waki K."/>
            <person name="Yamagata H."/>
            <person name="Yamamoto M."/>
            <person name="Yamamoto S."/>
            <person name="Yamane H."/>
            <person name="Yoshiki S."/>
            <person name="Yoshihara R."/>
            <person name="Yukawa K."/>
            <person name="Zhong H."/>
            <person name="Yano M."/>
            <person name="Yuan Q."/>
            <person name="Ouyang S."/>
            <person name="Liu J."/>
            <person name="Jones K.M."/>
            <person name="Gansberger K."/>
            <person name="Moffat K."/>
            <person name="Hill J."/>
            <person name="Bera J."/>
            <person name="Fadrosh D."/>
            <person name="Jin S."/>
            <person name="Johri S."/>
            <person name="Kim M."/>
            <person name="Overton L."/>
            <person name="Reardon M."/>
            <person name="Tsitrin T."/>
            <person name="Vuong H."/>
            <person name="Weaver B."/>
            <person name="Ciecko A."/>
            <person name="Tallon L."/>
            <person name="Jackson J."/>
            <person name="Pai G."/>
            <person name="Aken S.V."/>
            <person name="Utterback T."/>
            <person name="Reidmuller S."/>
            <person name="Feldblyum T."/>
            <person name="Hsiao J."/>
            <person name="Zismann V."/>
            <person name="Iobst S."/>
            <person name="de Vazeille A.R."/>
            <person name="Buell C.R."/>
            <person name="Ying K."/>
            <person name="Li Y."/>
            <person name="Lu T."/>
            <person name="Huang Y."/>
            <person name="Zhao Q."/>
            <person name="Feng Q."/>
            <person name="Zhang L."/>
            <person name="Zhu J."/>
            <person name="Weng Q."/>
            <person name="Mu J."/>
            <person name="Lu Y."/>
            <person name="Fan D."/>
            <person name="Liu Y."/>
            <person name="Guan J."/>
            <person name="Zhang Y."/>
            <person name="Yu S."/>
            <person name="Liu X."/>
            <person name="Zhang Y."/>
            <person name="Hong G."/>
            <person name="Han B."/>
            <person name="Choisne N."/>
            <person name="Demange N."/>
            <person name="Orjeda G."/>
            <person name="Samain S."/>
            <person name="Cattolico L."/>
            <person name="Pelletier E."/>
            <person name="Couloux A."/>
            <person name="Segurens B."/>
            <person name="Wincker P."/>
            <person name="D'Hont A."/>
            <person name="Scarpelli C."/>
            <person name="Weissenbach J."/>
            <person name="Salanoubat M."/>
            <person name="Quetier F."/>
            <person name="Yu Y."/>
            <person name="Kim H.R."/>
            <person name="Rambo T."/>
            <person name="Currie J."/>
            <person name="Collura K."/>
            <person name="Luo M."/>
            <person name="Yang T."/>
            <person name="Ammiraju J.S.S."/>
            <person name="Engler F."/>
            <person name="Soderlund C."/>
            <person name="Wing R.A."/>
            <person name="Palmer L.E."/>
            <person name="de la Bastide M."/>
            <person name="Spiegel L."/>
            <person name="Nascimento L."/>
            <person name="Zutavern T."/>
            <person name="O'Shaughnessy A."/>
            <person name="Dike S."/>
            <person name="Dedhia N."/>
            <person name="Preston R."/>
            <person name="Balija V."/>
            <person name="McCombie W.R."/>
            <person name="Chow T."/>
            <person name="Chen H."/>
            <person name="Chung M."/>
            <person name="Chen C."/>
            <person name="Shaw J."/>
            <person name="Wu H."/>
            <person name="Hsiao K."/>
            <person name="Chao Y."/>
            <person name="Chu M."/>
            <person name="Cheng C."/>
            <person name="Hour A."/>
            <person name="Lee P."/>
            <person name="Lin S."/>
            <person name="Lin Y."/>
            <person name="Liou J."/>
            <person name="Liu S."/>
            <person name="Hsing Y."/>
            <person name="Raghuvanshi S."/>
            <person name="Mohanty A."/>
            <person name="Bharti A.K."/>
            <person name="Gaur A."/>
            <person name="Gupta V."/>
            <person name="Kumar D."/>
            <person name="Ravi V."/>
            <person name="Vij S."/>
            <person name="Kapur A."/>
            <person name="Khurana P."/>
            <person name="Khurana P."/>
            <person name="Khurana J.P."/>
            <person name="Tyagi A.K."/>
            <person name="Gaikwad K."/>
            <person name="Singh A."/>
            <person name="Dalal V."/>
            <person name="Srivastava S."/>
            <person name="Dixit A."/>
            <person name="Pal A.K."/>
            <person name="Ghazi I.A."/>
            <person name="Yadav M."/>
            <person name="Pandit A."/>
            <person name="Bhargava A."/>
            <person name="Sureshbabu K."/>
            <person name="Batra K."/>
            <person name="Sharma T.R."/>
            <person name="Mohapatra T."/>
            <person name="Singh N.K."/>
            <person name="Messing J."/>
            <person name="Nelson A.B."/>
            <person name="Fuks G."/>
            <person name="Kavchok S."/>
            <person name="Keizer G."/>
            <person name="Linton E."/>
            <person name="Llaca V."/>
            <person name="Song R."/>
            <person name="Tanyolac B."/>
            <person name="Young S."/>
            <person name="Ho-Il K."/>
            <person name="Hahn J.H."/>
            <person name="Sangsakoo G."/>
            <person name="Vanavichit A."/>
            <person name="de Mattos Luiz.A.T."/>
            <person name="Zimmer P.D."/>
            <person name="Malone G."/>
            <person name="Dellagostin O."/>
            <person name="de Oliveira A.C."/>
            <person name="Bevan M."/>
            <person name="Bancroft I."/>
            <person name="Minx P."/>
            <person name="Cordum H."/>
            <person name="Wilson R."/>
            <person name="Cheng Z."/>
            <person name="Jin W."/>
            <person name="Jiang J."/>
            <person name="Leong S.A."/>
            <person name="Iwama H."/>
            <person name="Gojobori T."/>
            <person name="Itoh T."/>
            <person name="Niimura Y."/>
            <person name="Fujii Y."/>
            <person name="Habara T."/>
            <person name="Sakai H."/>
            <person name="Sato Y."/>
            <person name="Wilson G."/>
            <person name="Kumar K."/>
            <person name="McCouch S."/>
            <person name="Juretic N."/>
            <person name="Hoen D."/>
            <person name="Wright S."/>
            <person name="Bruskiewich R."/>
            <person name="Bureau T."/>
            <person name="Miyao A."/>
            <person name="Hirochika H."/>
            <person name="Nishikawa T."/>
            <person name="Kadowaki K."/>
            <person name="Sugiura M."/>
            <person name="Burr B."/>
            <person name="Sasaki T."/>
        </authorList>
    </citation>
    <scope>NUCLEOTIDE SEQUENCE [LARGE SCALE GENOMIC DNA]</scope>
    <source>
        <strain evidence="3">cv. Nipponbare</strain>
    </source>
</reference>
<dbReference type="EMBL" id="AP005440">
    <property type="protein sequence ID" value="BAD16178.1"/>
    <property type="molecule type" value="Genomic_DNA"/>
</dbReference>
<dbReference type="Proteomes" id="UP000000763">
    <property type="component" value="Chromosome 8"/>
</dbReference>
<reference evidence="3" key="4">
    <citation type="journal article" date="2008" name="Nucleic Acids Res.">
        <title>The rice annotation project database (RAP-DB): 2008 update.</title>
        <authorList>
            <consortium name="The rice annotation project (RAP)"/>
        </authorList>
    </citation>
    <scope>GENOME REANNOTATION</scope>
    <source>
        <strain evidence="3">cv. Nipponbare</strain>
    </source>
</reference>
<reference evidence="1" key="1">
    <citation type="submission" date="2002-01" db="EMBL/GenBank/DDBJ databases">
        <title>Oryza sativa nipponbare(GA3) genomic DNA, chromosome 8, BAC clone:OJ1122_A12.</title>
        <authorList>
            <person name="Sasaki T."/>
            <person name="Matsumoto T."/>
            <person name="Yamamoto K."/>
        </authorList>
    </citation>
    <scope>NUCLEOTIDE SEQUENCE</scope>
</reference>
<reference evidence="2" key="2">
    <citation type="submission" date="2002-06" db="EMBL/GenBank/DDBJ databases">
        <title>Oryza sativa nipponbare(GA3) genomic DNA, chromosome 8, BAC clone:OSJNBa0056D04.</title>
        <authorList>
            <person name="Sasaki T."/>
            <person name="Matsumoto T."/>
            <person name="Katayose Y."/>
        </authorList>
    </citation>
    <scope>NUCLEOTIDE SEQUENCE</scope>
</reference>
<organism evidence="2 3">
    <name type="scientific">Oryza sativa subsp. japonica</name>
    <name type="common">Rice</name>
    <dbReference type="NCBI Taxonomy" id="39947"/>
    <lineage>
        <taxon>Eukaryota</taxon>
        <taxon>Viridiplantae</taxon>
        <taxon>Streptophyta</taxon>
        <taxon>Embryophyta</taxon>
        <taxon>Tracheophyta</taxon>
        <taxon>Spermatophyta</taxon>
        <taxon>Magnoliopsida</taxon>
        <taxon>Liliopsida</taxon>
        <taxon>Poales</taxon>
        <taxon>Poaceae</taxon>
        <taxon>BOP clade</taxon>
        <taxon>Oryzoideae</taxon>
        <taxon>Oryzeae</taxon>
        <taxon>Oryzinae</taxon>
        <taxon>Oryza</taxon>
        <taxon>Oryza sativa</taxon>
    </lineage>
</organism>
<dbReference type="AlphaFoldDB" id="Q6Z1E5"/>
<evidence type="ECO:0000313" key="2">
    <source>
        <dbReference type="EMBL" id="BAD16178.1"/>
    </source>
</evidence>
<gene>
    <name evidence="1" type="ORF">OJ1122_A12.14</name>
    <name evidence="2" type="ORF">OSJNBa0056D04.29</name>
</gene>
<accession>Q6Z1E5</accession>
<sequence>MTFSFLSTGSFVAQLWKAMAGETTLLWNLRFVEVTDEAPYIDGIHPCYSRLSSSSSSPVGNPANDASTSLLRAIAFMVFASSTHHPPRRCGALLLLPMKREGEKKDGEFQLVSH</sequence>
<protein>
    <submittedName>
        <fullName evidence="2">Uncharacterized protein</fullName>
    </submittedName>
</protein>
<evidence type="ECO:0000313" key="1">
    <source>
        <dbReference type="EMBL" id="BAD15616.1"/>
    </source>
</evidence>
<evidence type="ECO:0000313" key="3">
    <source>
        <dbReference type="Proteomes" id="UP000000763"/>
    </source>
</evidence>
<proteinExistence type="predicted"/>
<name>Q6Z1E5_ORYSJ</name>